<feature type="transmembrane region" description="Helical" evidence="1">
    <location>
        <begin position="6"/>
        <end position="26"/>
    </location>
</feature>
<reference evidence="2" key="2">
    <citation type="submission" date="2020-09" db="EMBL/GenBank/DDBJ databases">
        <authorList>
            <person name="Sun Q."/>
            <person name="Ohkuma M."/>
        </authorList>
    </citation>
    <scope>NUCLEOTIDE SEQUENCE</scope>
    <source>
        <strain evidence="2">JCM 4637</strain>
    </source>
</reference>
<organism evidence="2 3">
    <name type="scientific">Streptomyces finlayi</name>
    <dbReference type="NCBI Taxonomy" id="67296"/>
    <lineage>
        <taxon>Bacteria</taxon>
        <taxon>Bacillati</taxon>
        <taxon>Actinomycetota</taxon>
        <taxon>Actinomycetes</taxon>
        <taxon>Kitasatosporales</taxon>
        <taxon>Streptomycetaceae</taxon>
        <taxon>Streptomyces</taxon>
    </lineage>
</organism>
<dbReference type="EMBL" id="BMVC01000003">
    <property type="protein sequence ID" value="GHC87158.1"/>
    <property type="molecule type" value="Genomic_DNA"/>
</dbReference>
<evidence type="ECO:0000313" key="3">
    <source>
        <dbReference type="Proteomes" id="UP000638353"/>
    </source>
</evidence>
<evidence type="ECO:0000256" key="1">
    <source>
        <dbReference type="SAM" id="Phobius"/>
    </source>
</evidence>
<name>A0A918WVG1_9ACTN</name>
<proteinExistence type="predicted"/>
<protein>
    <recommendedName>
        <fullName evidence="4">TIGR04222 domain-containing membrane protein</fullName>
    </recommendedName>
</protein>
<keyword evidence="1" id="KW-1133">Transmembrane helix</keyword>
<dbReference type="PRINTS" id="PR01228">
    <property type="entry name" value="EGGSHELL"/>
</dbReference>
<dbReference type="NCBIfam" id="TIGR04222">
    <property type="entry name" value="near_uncomplex"/>
    <property type="match status" value="1"/>
</dbReference>
<evidence type="ECO:0008006" key="4">
    <source>
        <dbReference type="Google" id="ProtNLM"/>
    </source>
</evidence>
<dbReference type="Proteomes" id="UP000638353">
    <property type="component" value="Unassembled WGS sequence"/>
</dbReference>
<accession>A0A918WVG1</accession>
<feature type="transmembrane region" description="Helical" evidence="1">
    <location>
        <begin position="148"/>
        <end position="168"/>
    </location>
</feature>
<evidence type="ECO:0000313" key="2">
    <source>
        <dbReference type="EMBL" id="GHC87158.1"/>
    </source>
</evidence>
<comment type="caution">
    <text evidence="2">The sequence shown here is derived from an EMBL/GenBank/DDBJ whole genome shotgun (WGS) entry which is preliminary data.</text>
</comment>
<gene>
    <name evidence="2" type="ORF">GCM10010334_18740</name>
</gene>
<keyword evidence="1" id="KW-0472">Membrane</keyword>
<dbReference type="InterPro" id="IPR026467">
    <property type="entry name" value="Ser/Gly_Cys_C_dom"/>
</dbReference>
<feature type="transmembrane region" description="Helical" evidence="1">
    <location>
        <begin position="180"/>
        <end position="203"/>
    </location>
</feature>
<keyword evidence="1" id="KW-0812">Transmembrane</keyword>
<dbReference type="AlphaFoldDB" id="A0A918WVG1"/>
<sequence length="358" mass="35262">MGESFVLTSAVLIHCAVLASGLPLWATVRQAHRQHGFGPARTLDLMEGAFLIGGPARAVDTALVSLQQDGRISIGGPGVVVVHNSATRDAVERAVLHEYETAPDGSLAALRHAAIRNPAVQEIGDSLAARGLLLPPAQSRRWSGWGGFQAAMCMPALLFALAVTAMQLGRSRSGSPFVDYVPFILLVLPALGFGLVSGILWSLRAKRRVTDPGQESLRAYRADPANALTLAQQVALGGFRVLTDPVLRAHFLTAARHRPSHNPTMPYVPVPVMVWCASNAPGGGNPGAGCSGSSGGGGGCSGGGGGCSGGGGGGCSGGGGGSSCSGGGGGGGGGSSCGGGGGGGGSSCGGGGGGGSSF</sequence>
<reference evidence="2" key="1">
    <citation type="journal article" date="2014" name="Int. J. Syst. Evol. Microbiol.">
        <title>Complete genome sequence of Corynebacterium casei LMG S-19264T (=DSM 44701T), isolated from a smear-ripened cheese.</title>
        <authorList>
            <consortium name="US DOE Joint Genome Institute (JGI-PGF)"/>
            <person name="Walter F."/>
            <person name="Albersmeier A."/>
            <person name="Kalinowski J."/>
            <person name="Ruckert C."/>
        </authorList>
    </citation>
    <scope>NUCLEOTIDE SEQUENCE</scope>
    <source>
        <strain evidence="2">JCM 4637</strain>
    </source>
</reference>
<dbReference type="RefSeq" id="WP_189823037.1">
    <property type="nucleotide sequence ID" value="NZ_BMVC01000003.1"/>
</dbReference>